<sequence length="80" mass="9138">METEVVTLAGYRITVTDNGEKTNRLTRYTWKVYDPSGEPIGRFTANLQSNKLHEFKEVLSTRFEDQPSLLQQYVSLAAAL</sequence>
<evidence type="ECO:0000313" key="2">
    <source>
        <dbReference type="Proteomes" id="UP000034581"/>
    </source>
</evidence>
<reference evidence="1 2" key="1">
    <citation type="journal article" date="2015" name="Nature">
        <title>rRNA introns, odd ribosomes, and small enigmatic genomes across a large radiation of phyla.</title>
        <authorList>
            <person name="Brown C.T."/>
            <person name="Hug L.A."/>
            <person name="Thomas B.C."/>
            <person name="Sharon I."/>
            <person name="Castelle C.J."/>
            <person name="Singh A."/>
            <person name="Wilkins M.J."/>
            <person name="Williams K.H."/>
            <person name="Banfield J.F."/>
        </authorList>
    </citation>
    <scope>NUCLEOTIDE SEQUENCE [LARGE SCALE GENOMIC DNA]</scope>
</reference>
<protein>
    <submittedName>
        <fullName evidence="1">Uncharacterized protein</fullName>
    </submittedName>
</protein>
<comment type="caution">
    <text evidence="1">The sequence shown here is derived from an EMBL/GenBank/DDBJ whole genome shotgun (WGS) entry which is preliminary data.</text>
</comment>
<dbReference type="EMBL" id="LBQB01000003">
    <property type="protein sequence ID" value="KKP69770.1"/>
    <property type="molecule type" value="Genomic_DNA"/>
</dbReference>
<gene>
    <name evidence="1" type="ORF">UR67_C0003G0048</name>
</gene>
<proteinExistence type="predicted"/>
<evidence type="ECO:0000313" key="1">
    <source>
        <dbReference type="EMBL" id="KKP69770.1"/>
    </source>
</evidence>
<dbReference type="AlphaFoldDB" id="A0A0G0E3C0"/>
<organism evidence="1 2">
    <name type="scientific">candidate division CPR3 bacterium GW2011_GWF2_35_18</name>
    <dbReference type="NCBI Taxonomy" id="1618350"/>
    <lineage>
        <taxon>Bacteria</taxon>
        <taxon>Bacteria division CPR3</taxon>
    </lineage>
</organism>
<accession>A0A0G0E3C0</accession>
<dbReference type="Proteomes" id="UP000034581">
    <property type="component" value="Unassembled WGS sequence"/>
</dbReference>
<name>A0A0G0E3C0_UNCC3</name>